<dbReference type="AlphaFoldDB" id="C8NG84"/>
<sequence length="79" mass="8609">MKKLKLIMEVKTMSVEEKFNQAKGSVKEGLGKLTGDKKTEKEGAAEKVVSKVKEVAEDAKDAVEGAIEGVKNMINKDDK</sequence>
<dbReference type="EMBL" id="ACKZ01000017">
    <property type="protein sequence ID" value="EEW37296.1"/>
    <property type="molecule type" value="Genomic_DNA"/>
</dbReference>
<feature type="domain" description="CsbD-like" evidence="2">
    <location>
        <begin position="15"/>
        <end position="64"/>
    </location>
</feature>
<keyword evidence="4" id="KW-1185">Reference proteome</keyword>
<comment type="similarity">
    <text evidence="1">Belongs to the UPF0337 (CsbD) family.</text>
</comment>
<evidence type="ECO:0000313" key="4">
    <source>
        <dbReference type="Proteomes" id="UP000005926"/>
    </source>
</evidence>
<organism evidence="3 4">
    <name type="scientific">Granulicatella adiacens ATCC 49175</name>
    <dbReference type="NCBI Taxonomy" id="638301"/>
    <lineage>
        <taxon>Bacteria</taxon>
        <taxon>Bacillati</taxon>
        <taxon>Bacillota</taxon>
        <taxon>Bacilli</taxon>
        <taxon>Lactobacillales</taxon>
        <taxon>Carnobacteriaceae</taxon>
        <taxon>Granulicatella</taxon>
    </lineage>
</organism>
<dbReference type="eggNOG" id="COG3237">
    <property type="taxonomic scope" value="Bacteria"/>
</dbReference>
<gene>
    <name evidence="3" type="ORF">HMPREF0444_0929</name>
</gene>
<dbReference type="InterPro" id="IPR050423">
    <property type="entry name" value="UPF0337_stress_rsp"/>
</dbReference>
<evidence type="ECO:0000313" key="3">
    <source>
        <dbReference type="EMBL" id="EEW37296.1"/>
    </source>
</evidence>
<dbReference type="PANTHER" id="PTHR34977:SF1">
    <property type="entry name" value="UPF0337 PROTEIN YJBJ"/>
    <property type="match status" value="1"/>
</dbReference>
<comment type="caution">
    <text evidence="3">The sequence shown here is derived from an EMBL/GenBank/DDBJ whole genome shotgun (WGS) entry which is preliminary data.</text>
</comment>
<protein>
    <submittedName>
        <fullName evidence="3">CsbD-like protein</fullName>
    </submittedName>
</protein>
<reference evidence="3 4" key="1">
    <citation type="submission" date="2009-08" db="EMBL/GenBank/DDBJ databases">
        <authorList>
            <person name="Muzny D."/>
            <person name="Qin X."/>
            <person name="Deng J."/>
            <person name="Jiang H."/>
            <person name="Liu Y."/>
            <person name="Qu J."/>
            <person name="Song X.-Z."/>
            <person name="Zhang L."/>
            <person name="Thornton R."/>
            <person name="Coyle M."/>
            <person name="Francisco L."/>
            <person name="Jackson L."/>
            <person name="Javaid M."/>
            <person name="Korchina V."/>
            <person name="Kovar C."/>
            <person name="Mata R."/>
            <person name="Mathew T."/>
            <person name="Ngo R."/>
            <person name="Nguyen L."/>
            <person name="Nguyen N."/>
            <person name="Okwuonu G."/>
            <person name="Ongeri F."/>
            <person name="Pham C."/>
            <person name="Simmons D."/>
            <person name="Wilczek-Boney K."/>
            <person name="Hale W."/>
            <person name="Jakkamsetti A."/>
            <person name="Pham P."/>
            <person name="Ruth R."/>
            <person name="San Lucas F."/>
            <person name="Warren J."/>
            <person name="Zhang J."/>
            <person name="Zhao Z."/>
            <person name="Zhou C."/>
            <person name="Zhu D."/>
            <person name="Lee S."/>
            <person name="Bess C."/>
            <person name="Blankenburg K."/>
            <person name="Forbes L."/>
            <person name="Fu Q."/>
            <person name="Gubbala S."/>
            <person name="Hirani K."/>
            <person name="Jayaseelan J.C."/>
            <person name="Lara F."/>
            <person name="Munidasa M."/>
            <person name="Palculict T."/>
            <person name="Patil S."/>
            <person name="Pu L.-L."/>
            <person name="Saada N."/>
            <person name="Tang L."/>
            <person name="Weissenberger G."/>
            <person name="Zhu Y."/>
            <person name="Hemphill L."/>
            <person name="Shang Y."/>
            <person name="Youmans B."/>
            <person name="Ayvaz T."/>
            <person name="Ross M."/>
            <person name="Santibanez J."/>
            <person name="Aqrawi P."/>
            <person name="Gross S."/>
            <person name="Joshi V."/>
            <person name="Fowler G."/>
            <person name="Nazareth L."/>
            <person name="Reid J."/>
            <person name="Worley K."/>
            <person name="Petrosino J."/>
            <person name="Highlander S."/>
            <person name="Gibbs R."/>
        </authorList>
    </citation>
    <scope>NUCLEOTIDE SEQUENCE [LARGE SCALE GENOMIC DNA]</scope>
    <source>
        <strain evidence="3 4">ATCC 49175</strain>
    </source>
</reference>
<dbReference type="Gene3D" id="1.10.1470.10">
    <property type="entry name" value="YjbJ"/>
    <property type="match status" value="1"/>
</dbReference>
<dbReference type="InterPro" id="IPR036629">
    <property type="entry name" value="YjbJ_sf"/>
</dbReference>
<proteinExistence type="inferred from homology"/>
<name>C8NG84_9LACT</name>
<dbReference type="SUPFAM" id="SSF69047">
    <property type="entry name" value="Hypothetical protein YjbJ"/>
    <property type="match status" value="1"/>
</dbReference>
<dbReference type="HOGENOM" id="CLU_135567_0_0_9"/>
<dbReference type="Proteomes" id="UP000005926">
    <property type="component" value="Unassembled WGS sequence"/>
</dbReference>
<dbReference type="PANTHER" id="PTHR34977">
    <property type="entry name" value="UPF0337 PROTEIN YJBJ"/>
    <property type="match status" value="1"/>
</dbReference>
<dbReference type="STRING" id="638301.HMPREF0444_0929"/>
<dbReference type="InterPro" id="IPR008462">
    <property type="entry name" value="CsbD"/>
</dbReference>
<evidence type="ECO:0000256" key="1">
    <source>
        <dbReference type="ARBA" id="ARBA00009129"/>
    </source>
</evidence>
<accession>C8NG84</accession>
<dbReference type="Pfam" id="PF05532">
    <property type="entry name" value="CsbD"/>
    <property type="match status" value="1"/>
</dbReference>
<evidence type="ECO:0000259" key="2">
    <source>
        <dbReference type="Pfam" id="PF05532"/>
    </source>
</evidence>